<proteinExistence type="predicted"/>
<keyword evidence="2" id="KW-1185">Reference proteome</keyword>
<sequence length="213" mass="24741">MVLKEEVINQNYGVFAGRIVQLRKREKDALIVLAVNRGSFVNFLVFFSNDRNIVDGFRVSEYVRIHGYVKTGYIAAPRREGEEGFHFQKLIATDIRRPESRLKRLGLHSRSEAVFEPDENRLILSGKVTYLGRKEDGYDLLRIRIEEEPDEETGKIRFQAPGIVFYKEKKNWLDEIEEGDSVCVQAEIQTFMTPSKRKITRIVCNDLAKIEEI</sequence>
<dbReference type="EMBL" id="JACOOS010000005">
    <property type="protein sequence ID" value="MBC5677235.1"/>
    <property type="molecule type" value="Genomic_DNA"/>
</dbReference>
<name>A0ABR7FPT8_9FIRM</name>
<organism evidence="1 2">
    <name type="scientific">Anaerostipes hominis</name>
    <name type="common">ex Liu et al. 2021</name>
    <dbReference type="NCBI Taxonomy" id="2763018"/>
    <lineage>
        <taxon>Bacteria</taxon>
        <taxon>Bacillati</taxon>
        <taxon>Bacillota</taxon>
        <taxon>Clostridia</taxon>
        <taxon>Lachnospirales</taxon>
        <taxon>Lachnospiraceae</taxon>
        <taxon>Anaerostipes</taxon>
    </lineage>
</organism>
<comment type="caution">
    <text evidence="1">The sequence shown here is derived from an EMBL/GenBank/DDBJ whole genome shotgun (WGS) entry which is preliminary data.</text>
</comment>
<gene>
    <name evidence="1" type="ORF">H8S22_06315</name>
</gene>
<dbReference type="Proteomes" id="UP000635828">
    <property type="component" value="Unassembled WGS sequence"/>
</dbReference>
<evidence type="ECO:0000313" key="2">
    <source>
        <dbReference type="Proteomes" id="UP000635828"/>
    </source>
</evidence>
<protein>
    <submittedName>
        <fullName evidence="1">Uncharacterized protein</fullName>
    </submittedName>
</protein>
<reference evidence="1 2" key="1">
    <citation type="submission" date="2020-08" db="EMBL/GenBank/DDBJ databases">
        <title>Genome public.</title>
        <authorList>
            <person name="Liu C."/>
            <person name="Sun Q."/>
        </authorList>
    </citation>
    <scope>NUCLEOTIDE SEQUENCE [LARGE SCALE GENOMIC DNA]</scope>
    <source>
        <strain evidence="1 2">NSJ-7</strain>
    </source>
</reference>
<dbReference type="RefSeq" id="WP_024727406.1">
    <property type="nucleotide sequence ID" value="NZ_JACOOS010000005.1"/>
</dbReference>
<accession>A0ABR7FPT8</accession>
<evidence type="ECO:0000313" key="1">
    <source>
        <dbReference type="EMBL" id="MBC5677235.1"/>
    </source>
</evidence>